<accession>A0A1F8FZ75</accession>
<dbReference type="STRING" id="1802685.A3C88_02380"/>
<dbReference type="Proteomes" id="UP000178117">
    <property type="component" value="Unassembled WGS sequence"/>
</dbReference>
<gene>
    <name evidence="1" type="ORF">A3C88_02380</name>
</gene>
<dbReference type="EMBL" id="MGJZ01000007">
    <property type="protein sequence ID" value="OGN17589.1"/>
    <property type="molecule type" value="Genomic_DNA"/>
</dbReference>
<protein>
    <submittedName>
        <fullName evidence="1">Uncharacterized protein</fullName>
    </submittedName>
</protein>
<proteinExistence type="predicted"/>
<reference evidence="1 2" key="1">
    <citation type="journal article" date="2016" name="Nat. Commun.">
        <title>Thousands of microbial genomes shed light on interconnected biogeochemical processes in an aquifer system.</title>
        <authorList>
            <person name="Anantharaman K."/>
            <person name="Brown C.T."/>
            <person name="Hug L.A."/>
            <person name="Sharon I."/>
            <person name="Castelle C.J."/>
            <person name="Probst A.J."/>
            <person name="Thomas B.C."/>
            <person name="Singh A."/>
            <person name="Wilkins M.J."/>
            <person name="Karaoz U."/>
            <person name="Brodie E.L."/>
            <person name="Williams K.H."/>
            <person name="Hubbard S.S."/>
            <person name="Banfield J.F."/>
        </authorList>
    </citation>
    <scope>NUCLEOTIDE SEQUENCE [LARGE SCALE GENOMIC DNA]</scope>
</reference>
<evidence type="ECO:0000313" key="1">
    <source>
        <dbReference type="EMBL" id="OGN17589.1"/>
    </source>
</evidence>
<organism evidence="1 2">
    <name type="scientific">Candidatus Yanofskybacteria bacterium RIFCSPHIGHO2_02_FULL_50_12</name>
    <dbReference type="NCBI Taxonomy" id="1802685"/>
    <lineage>
        <taxon>Bacteria</taxon>
        <taxon>Candidatus Yanofskyibacteriota</taxon>
    </lineage>
</organism>
<evidence type="ECO:0000313" key="2">
    <source>
        <dbReference type="Proteomes" id="UP000178117"/>
    </source>
</evidence>
<sequence length="144" mass="16642">MLFDDGVYPVFEGVRLRRANFDYPCAECHVLIPKGTRHYYIVWKNISDDKQDRPHEVRICCDCHLDWENFTALFEALVGEEAGCSYGFLKDELQSALEDPRFTPNHPLIAKLIKTWLPEPPAYRPTEADGQPYLPFEELIQPAA</sequence>
<dbReference type="AlphaFoldDB" id="A0A1F8FZ75"/>
<name>A0A1F8FZ75_9BACT</name>
<comment type="caution">
    <text evidence="1">The sequence shown here is derived from an EMBL/GenBank/DDBJ whole genome shotgun (WGS) entry which is preliminary data.</text>
</comment>